<dbReference type="Proteomes" id="UP001145114">
    <property type="component" value="Unassembled WGS sequence"/>
</dbReference>
<reference evidence="1" key="1">
    <citation type="submission" date="2022-06" db="EMBL/GenBank/DDBJ databases">
        <title>Phylogenomic reconstructions and comparative analyses of Kickxellomycotina fungi.</title>
        <authorList>
            <person name="Reynolds N.K."/>
            <person name="Stajich J.E."/>
            <person name="Barry K."/>
            <person name="Grigoriev I.V."/>
            <person name="Crous P."/>
            <person name="Smith M.E."/>
        </authorList>
    </citation>
    <scope>NUCLEOTIDE SEQUENCE</scope>
    <source>
        <strain evidence="1">RSA 2271</strain>
    </source>
</reference>
<sequence>MCPLCRTLGNTLIPVLPRYQGYDPLTKIEGQELGSDSHEDALFEEWLDTEWRAFCNMVHGSVPETNCVLQIEAGNAADHASALTSVALEPLYQRRPAHEQQREADVDSGDPSFNLAGVLPQVISLTSDYLLNPQQLLVDGWKNIISRIVGDQQSPRGQASLEGGRNYVYSIERYVVHSSPELTQYLESRYPSGSTDINTLSAASLLAEFPSRDYLRDQYAHYKLMYDRMAKIFSDAREGNHAGLMHTKHFEHLLKDESLDVRDSGLASNASKQQQQQQQQNGDSRDVATEEAQGTAEPQGGSQHRSLSSLISDINLNSIHNNINTSIQAIARSIPTIGSTSTAAVTIINAVTAMLNHVSGTSSTKDKDTLGLSSVQSKT</sequence>
<gene>
    <name evidence="1" type="ORF">EV182_006244</name>
</gene>
<proteinExistence type="predicted"/>
<name>A0ACC1HCA5_9FUNG</name>
<evidence type="ECO:0000313" key="1">
    <source>
        <dbReference type="EMBL" id="KAJ1672912.1"/>
    </source>
</evidence>
<accession>A0ACC1HCA5</accession>
<keyword evidence="2" id="KW-1185">Reference proteome</keyword>
<comment type="caution">
    <text evidence="1">The sequence shown here is derived from an EMBL/GenBank/DDBJ whole genome shotgun (WGS) entry which is preliminary data.</text>
</comment>
<feature type="non-terminal residue" evidence="1">
    <location>
        <position position="379"/>
    </location>
</feature>
<evidence type="ECO:0000313" key="2">
    <source>
        <dbReference type="Proteomes" id="UP001145114"/>
    </source>
</evidence>
<protein>
    <submittedName>
        <fullName evidence="1">Uncharacterized protein</fullName>
    </submittedName>
</protein>
<dbReference type="EMBL" id="JAMZIH010007644">
    <property type="protein sequence ID" value="KAJ1672912.1"/>
    <property type="molecule type" value="Genomic_DNA"/>
</dbReference>
<organism evidence="1 2">
    <name type="scientific">Spiromyces aspiralis</name>
    <dbReference type="NCBI Taxonomy" id="68401"/>
    <lineage>
        <taxon>Eukaryota</taxon>
        <taxon>Fungi</taxon>
        <taxon>Fungi incertae sedis</taxon>
        <taxon>Zoopagomycota</taxon>
        <taxon>Kickxellomycotina</taxon>
        <taxon>Kickxellomycetes</taxon>
        <taxon>Kickxellales</taxon>
        <taxon>Kickxellaceae</taxon>
        <taxon>Spiromyces</taxon>
    </lineage>
</organism>